<dbReference type="InterPro" id="IPR037647">
    <property type="entry name" value="HIRIP3"/>
</dbReference>
<dbReference type="PANTHER" id="PTHR15410">
    <property type="entry name" value="HIRA-INTERACTING PROTEIN 3"/>
    <property type="match status" value="1"/>
</dbReference>
<dbReference type="AlphaFoldDB" id="A0A3Q1EYA3"/>
<organism evidence="6 7">
    <name type="scientific">Acanthochromis polyacanthus</name>
    <name type="common">spiny chromis</name>
    <dbReference type="NCBI Taxonomy" id="80966"/>
    <lineage>
        <taxon>Eukaryota</taxon>
        <taxon>Metazoa</taxon>
        <taxon>Chordata</taxon>
        <taxon>Craniata</taxon>
        <taxon>Vertebrata</taxon>
        <taxon>Euteleostomi</taxon>
        <taxon>Actinopterygii</taxon>
        <taxon>Neopterygii</taxon>
        <taxon>Teleostei</taxon>
        <taxon>Neoteleostei</taxon>
        <taxon>Acanthomorphata</taxon>
        <taxon>Ovalentaria</taxon>
        <taxon>Pomacentridae</taxon>
        <taxon>Acanthochromis</taxon>
    </lineage>
</organism>
<feature type="domain" description="Histone chaperone" evidence="5">
    <location>
        <begin position="78"/>
        <end position="114"/>
    </location>
</feature>
<evidence type="ECO:0000313" key="6">
    <source>
        <dbReference type="Ensembl" id="ENSAPOP00000010256.1"/>
    </source>
</evidence>
<dbReference type="InterPro" id="IPR019098">
    <property type="entry name" value="Histone_chaperone_domain_CHZ"/>
</dbReference>
<evidence type="ECO:0000256" key="2">
    <source>
        <dbReference type="ARBA" id="ARBA00023186"/>
    </source>
</evidence>
<accession>A0A3Q1EYA3</accession>
<dbReference type="GeneTree" id="ENSGT00390000014062"/>
<dbReference type="SMART" id="SM01082">
    <property type="entry name" value="CHZ"/>
    <property type="match status" value="1"/>
</dbReference>
<evidence type="ECO:0000256" key="1">
    <source>
        <dbReference type="ARBA" id="ARBA00004123"/>
    </source>
</evidence>
<comment type="subcellular location">
    <subcellularLocation>
        <location evidence="1">Nucleus</location>
    </subcellularLocation>
</comment>
<evidence type="ECO:0000313" key="7">
    <source>
        <dbReference type="Proteomes" id="UP000257200"/>
    </source>
</evidence>
<evidence type="ECO:0000259" key="5">
    <source>
        <dbReference type="SMART" id="SM01082"/>
    </source>
</evidence>
<dbReference type="PANTHER" id="PTHR15410:SF2">
    <property type="entry name" value="HIRA-INTERACTING PROTEIN 3"/>
    <property type="match status" value="1"/>
</dbReference>
<feature type="compositionally biased region" description="Polar residues" evidence="4">
    <location>
        <begin position="114"/>
        <end position="134"/>
    </location>
</feature>
<feature type="region of interest" description="Disordered" evidence="4">
    <location>
        <begin position="88"/>
        <end position="153"/>
    </location>
</feature>
<protein>
    <recommendedName>
        <fullName evidence="5">Histone chaperone domain-containing protein</fullName>
    </recommendedName>
</protein>
<keyword evidence="2" id="KW-0143">Chaperone</keyword>
<name>A0A3Q1EYA3_9TELE</name>
<proteinExistence type="predicted"/>
<keyword evidence="3" id="KW-0539">Nucleus</keyword>
<dbReference type="STRING" id="80966.ENSAPOP00000010256"/>
<keyword evidence="7" id="KW-1185">Reference proteome</keyword>
<dbReference type="InParanoid" id="A0A3Q1EYA3"/>
<reference evidence="6" key="2">
    <citation type="submission" date="2025-09" db="UniProtKB">
        <authorList>
            <consortium name="Ensembl"/>
        </authorList>
    </citation>
    <scope>IDENTIFICATION</scope>
</reference>
<dbReference type="Proteomes" id="UP000257200">
    <property type="component" value="Unplaced"/>
</dbReference>
<dbReference type="GO" id="GO:0005634">
    <property type="term" value="C:nucleus"/>
    <property type="evidence" value="ECO:0007669"/>
    <property type="project" value="UniProtKB-SubCell"/>
</dbReference>
<evidence type="ECO:0000256" key="4">
    <source>
        <dbReference type="SAM" id="MobiDB-lite"/>
    </source>
</evidence>
<evidence type="ECO:0000256" key="3">
    <source>
        <dbReference type="ARBA" id="ARBA00023242"/>
    </source>
</evidence>
<sequence length="153" mass="17661">MMKRKVSLAMQSKRWTSHTVVRLKRYISLCGVWRNYKKLLEGCRSVRSMVAVLKKELEDLGVHGKPSVKKCKKVRQNREEAQEIADLDINNIITTQGRPKRRQPWQQQQDPPSSVYQRSLKSGSDSDQEQNTHGKITKWANLRGIISDDADSN</sequence>
<reference evidence="6" key="1">
    <citation type="submission" date="2025-08" db="UniProtKB">
        <authorList>
            <consortium name="Ensembl"/>
        </authorList>
    </citation>
    <scope>IDENTIFICATION</scope>
</reference>
<dbReference type="Ensembl" id="ENSAPOT00000000152.1">
    <property type="protein sequence ID" value="ENSAPOP00000010256.1"/>
    <property type="gene ID" value="ENSAPOG00000012680.1"/>
</dbReference>